<dbReference type="Proteomes" id="UP000001299">
    <property type="component" value="Chromosome 1"/>
</dbReference>
<organism evidence="2 3">
    <name type="scientific">Butyrivibrio proteoclasticus (strain ATCC 51982 / DSM 14932 / B316)</name>
    <name type="common">Clostridium proteoclasticum</name>
    <dbReference type="NCBI Taxonomy" id="515622"/>
    <lineage>
        <taxon>Bacteria</taxon>
        <taxon>Bacillati</taxon>
        <taxon>Bacillota</taxon>
        <taxon>Clostridia</taxon>
        <taxon>Lachnospirales</taxon>
        <taxon>Lachnospiraceae</taxon>
        <taxon>Butyrivibrio</taxon>
    </lineage>
</organism>
<dbReference type="eggNOG" id="COG2199">
    <property type="taxonomic scope" value="Bacteria"/>
</dbReference>
<dbReference type="AlphaFoldDB" id="E0S2D6"/>
<dbReference type="PROSITE" id="PS50887">
    <property type="entry name" value="GGDEF"/>
    <property type="match status" value="1"/>
</dbReference>
<dbReference type="PANTHER" id="PTHR45138:SF9">
    <property type="entry name" value="DIGUANYLATE CYCLASE DGCM-RELATED"/>
    <property type="match status" value="1"/>
</dbReference>
<evidence type="ECO:0000259" key="1">
    <source>
        <dbReference type="PROSITE" id="PS50887"/>
    </source>
</evidence>
<accession>E0S2D6</accession>
<gene>
    <name evidence="2" type="ordered locus">bpr_I0007</name>
</gene>
<keyword evidence="3" id="KW-1185">Reference proteome</keyword>
<dbReference type="HOGENOM" id="CLU_565837_0_0_9"/>
<dbReference type="InterPro" id="IPR000160">
    <property type="entry name" value="GGDEF_dom"/>
</dbReference>
<dbReference type="GO" id="GO:0052621">
    <property type="term" value="F:diguanylate cyclase activity"/>
    <property type="evidence" value="ECO:0007669"/>
    <property type="project" value="TreeGrafter"/>
</dbReference>
<dbReference type="Gene3D" id="3.30.70.270">
    <property type="match status" value="1"/>
</dbReference>
<evidence type="ECO:0000313" key="3">
    <source>
        <dbReference type="Proteomes" id="UP000001299"/>
    </source>
</evidence>
<protein>
    <submittedName>
        <fullName evidence="2">GGDEF domain-containing protein</fullName>
    </submittedName>
</protein>
<name>E0S2D6_BUTPB</name>
<dbReference type="NCBIfam" id="TIGR00254">
    <property type="entry name" value="GGDEF"/>
    <property type="match status" value="1"/>
</dbReference>
<dbReference type="RefSeq" id="WP_013279418.1">
    <property type="nucleotide sequence ID" value="NC_014387.1"/>
</dbReference>
<dbReference type="PANTHER" id="PTHR45138">
    <property type="entry name" value="REGULATORY COMPONENTS OF SENSORY TRANSDUCTION SYSTEM"/>
    <property type="match status" value="1"/>
</dbReference>
<dbReference type="SUPFAM" id="SSF55073">
    <property type="entry name" value="Nucleotide cyclase"/>
    <property type="match status" value="1"/>
</dbReference>
<dbReference type="STRING" id="515622.bpr_I0007"/>
<sequence>MNIGLLVSELEDRDVKKICIGASQAARDKDVTLCVMPGKYLQTEAEDDNPYAYQYAALFDYARDFGFDALIIDIDRIGKKVPILKKESLLKKFEGIPILTLSEVEGFVCVNEITNDRDQLEQLGYEAVCDVIGLKEKGKLPVPEQAKTFNFVEKDAAEALNVLFRISSPLLHRKYPDEKVYEVISKTFAAEGIKNSAILLYDTKIRNTIKYWWNKPETILCKSRLVNGIVPENNENDIIKTSEVIDSITHGKAKVLIAGSLFVGEYQLGLVITEFTSDYYIDHFQDNLLSIITGTSRVSYLEKELKKTNEELYEVQEELARDDSVLDHIGDQDYLTGGLNRRGFFAKAYDLLKDNFGPGKCAVVAYIHMESLKGINDMYGHEEGDRAVKKVSGILEKVFENSIYGRIRGDEFAVIEISDEEGKAESFRQEMSTQNANLLSESSRYINHLQYSICEFSYEENLSLREMLKETDDNLKRIKQLK</sequence>
<dbReference type="KEGG" id="bpb:bpr_I0007"/>
<proteinExistence type="predicted"/>
<dbReference type="SMART" id="SM00267">
    <property type="entry name" value="GGDEF"/>
    <property type="match status" value="1"/>
</dbReference>
<dbReference type="InterPro" id="IPR043128">
    <property type="entry name" value="Rev_trsase/Diguanyl_cyclase"/>
</dbReference>
<dbReference type="InterPro" id="IPR029787">
    <property type="entry name" value="Nucleotide_cyclase"/>
</dbReference>
<dbReference type="InterPro" id="IPR050469">
    <property type="entry name" value="Diguanylate_Cyclase"/>
</dbReference>
<dbReference type="EMBL" id="CP001810">
    <property type="protein sequence ID" value="ADL32759.1"/>
    <property type="molecule type" value="Genomic_DNA"/>
</dbReference>
<reference evidence="2 3" key="1">
    <citation type="journal article" date="2010" name="PLoS ONE">
        <title>The glycobiome of the rumen bacterium Butyrivibrio proteoclasticus B316(T) highlights adaptation to a polysaccharide-rich environment.</title>
        <authorList>
            <person name="Kelly W.J."/>
            <person name="Leahy S.C."/>
            <person name="Altermann E."/>
            <person name="Yeoman C.J."/>
            <person name="Dunne J.C."/>
            <person name="Kong Z."/>
            <person name="Pacheco D.M."/>
            <person name="Li D."/>
            <person name="Noel S.J."/>
            <person name="Moon C.D."/>
            <person name="Cookson A.L."/>
            <person name="Attwood G.T."/>
        </authorList>
    </citation>
    <scope>NUCLEOTIDE SEQUENCE [LARGE SCALE GENOMIC DNA]</scope>
    <source>
        <strain evidence="3">ATCC 51982 / DSM 14932 / B316</strain>
    </source>
</reference>
<evidence type="ECO:0000313" key="2">
    <source>
        <dbReference type="EMBL" id="ADL32759.1"/>
    </source>
</evidence>
<dbReference type="Pfam" id="PF00990">
    <property type="entry name" value="GGDEF"/>
    <property type="match status" value="1"/>
</dbReference>
<feature type="domain" description="GGDEF" evidence="1">
    <location>
        <begin position="360"/>
        <end position="482"/>
    </location>
</feature>